<dbReference type="AlphaFoldDB" id="A0A391NTP8"/>
<dbReference type="InterPro" id="IPR012675">
    <property type="entry name" value="Beta-grasp_dom_sf"/>
</dbReference>
<sequence length="34" mass="3505">DTLDFANGVDDFSRLACCCEVSDGLAGATITVPQ</sequence>
<dbReference type="Proteomes" id="UP000265618">
    <property type="component" value="Unassembled WGS sequence"/>
</dbReference>
<reference evidence="1 2" key="1">
    <citation type="journal article" date="2018" name="PLoS ONE">
        <title>The draft genome of Kipferlia bialata reveals reductive genome evolution in fornicate parasites.</title>
        <authorList>
            <person name="Tanifuji G."/>
            <person name="Takabayashi S."/>
            <person name="Kume K."/>
            <person name="Takagi M."/>
            <person name="Nakayama T."/>
            <person name="Kamikawa R."/>
            <person name="Inagaki Y."/>
            <person name="Hashimoto T."/>
        </authorList>
    </citation>
    <scope>NUCLEOTIDE SEQUENCE [LARGE SCALE GENOMIC DNA]</scope>
    <source>
        <strain evidence="1">NY0173</strain>
    </source>
</reference>
<gene>
    <name evidence="1" type="ORF">KIPB_014696</name>
</gene>
<accession>A0A391NTP8</accession>
<evidence type="ECO:0000313" key="1">
    <source>
        <dbReference type="EMBL" id="GCA64575.1"/>
    </source>
</evidence>
<name>A0A391NTP8_9EUKA</name>
<feature type="non-terminal residue" evidence="1">
    <location>
        <position position="1"/>
    </location>
</feature>
<keyword evidence="2" id="KW-1185">Reference proteome</keyword>
<evidence type="ECO:0000313" key="2">
    <source>
        <dbReference type="Proteomes" id="UP000265618"/>
    </source>
</evidence>
<organism evidence="1 2">
    <name type="scientific">Kipferlia bialata</name>
    <dbReference type="NCBI Taxonomy" id="797122"/>
    <lineage>
        <taxon>Eukaryota</taxon>
        <taxon>Metamonada</taxon>
        <taxon>Carpediemonas-like organisms</taxon>
        <taxon>Kipferlia</taxon>
    </lineage>
</organism>
<proteinExistence type="predicted"/>
<comment type="caution">
    <text evidence="1">The sequence shown here is derived from an EMBL/GenBank/DDBJ whole genome shotgun (WGS) entry which is preliminary data.</text>
</comment>
<protein>
    <submittedName>
        <fullName evidence="1">Uncharacterized protein</fullName>
    </submittedName>
</protein>
<dbReference type="EMBL" id="BDIP01007718">
    <property type="protein sequence ID" value="GCA64575.1"/>
    <property type="molecule type" value="Genomic_DNA"/>
</dbReference>
<dbReference type="Gene3D" id="3.10.20.30">
    <property type="match status" value="1"/>
</dbReference>